<sequence length="162" mass="18718">MDVVQELYDNTQTNVEAIKKAKQENKKVRLIIINSIIPKIHEDIIGIEAASAITESLKSEYNSEANDFLQWINKLTTIKTRTKNEIPTACKKMIKIFSNMKEAKAPMEEKKKAKYFLRALPTSFKSNFILVVTVDSLYNKIKEDLKLWNYFNIGETLLKKNS</sequence>
<dbReference type="AlphaFoldDB" id="A0A1Y1YHL3"/>
<comment type="caution">
    <text evidence="1">The sequence shown here is derived from an EMBL/GenBank/DDBJ whole genome shotgun (WGS) entry which is preliminary data.</text>
</comment>
<organism evidence="1 2">
    <name type="scientific">Neocallimastix californiae</name>
    <dbReference type="NCBI Taxonomy" id="1754190"/>
    <lineage>
        <taxon>Eukaryota</taxon>
        <taxon>Fungi</taxon>
        <taxon>Fungi incertae sedis</taxon>
        <taxon>Chytridiomycota</taxon>
        <taxon>Chytridiomycota incertae sedis</taxon>
        <taxon>Neocallimastigomycetes</taxon>
        <taxon>Neocallimastigales</taxon>
        <taxon>Neocallimastigaceae</taxon>
        <taxon>Neocallimastix</taxon>
    </lineage>
</organism>
<proteinExistence type="predicted"/>
<gene>
    <name evidence="1" type="ORF">LY90DRAFT_520065</name>
</gene>
<name>A0A1Y1YHL3_9FUNG</name>
<dbReference type="Proteomes" id="UP000193920">
    <property type="component" value="Unassembled WGS sequence"/>
</dbReference>
<reference evidence="1 2" key="1">
    <citation type="submission" date="2016-08" db="EMBL/GenBank/DDBJ databases">
        <title>A Parts List for Fungal Cellulosomes Revealed by Comparative Genomics.</title>
        <authorList>
            <consortium name="DOE Joint Genome Institute"/>
            <person name="Haitjema C.H."/>
            <person name="Gilmore S.P."/>
            <person name="Henske J.K."/>
            <person name="Solomon K.V."/>
            <person name="De Groot R."/>
            <person name="Kuo A."/>
            <person name="Mondo S.J."/>
            <person name="Salamov A.A."/>
            <person name="Labutti K."/>
            <person name="Zhao Z."/>
            <person name="Chiniquy J."/>
            <person name="Barry K."/>
            <person name="Brewer H.M."/>
            <person name="Purvine S.O."/>
            <person name="Wright A.T."/>
            <person name="Boxma B."/>
            <person name="Van Alen T."/>
            <person name="Hackstein J.H."/>
            <person name="Baker S.E."/>
            <person name="Grigoriev I.V."/>
            <person name="O'Malley M.A."/>
        </authorList>
    </citation>
    <scope>NUCLEOTIDE SEQUENCE [LARGE SCALE GENOMIC DNA]</scope>
    <source>
        <strain evidence="1 2">G1</strain>
    </source>
</reference>
<keyword evidence="2" id="KW-1185">Reference proteome</keyword>
<evidence type="ECO:0000313" key="2">
    <source>
        <dbReference type="Proteomes" id="UP000193920"/>
    </source>
</evidence>
<protein>
    <submittedName>
        <fullName evidence="1">Uncharacterized protein</fullName>
    </submittedName>
</protein>
<dbReference type="Pfam" id="PF14223">
    <property type="entry name" value="Retrotran_gag_2"/>
    <property type="match status" value="1"/>
</dbReference>
<accession>A0A1Y1YHL3</accession>
<dbReference type="EMBL" id="MCOG01000589">
    <property type="protein sequence ID" value="ORX97517.1"/>
    <property type="molecule type" value="Genomic_DNA"/>
</dbReference>
<evidence type="ECO:0000313" key="1">
    <source>
        <dbReference type="EMBL" id="ORX97517.1"/>
    </source>
</evidence>